<gene>
    <name evidence="4" type="ORF">HINF_LOCUS44538</name>
    <name evidence="3" type="ORF">HINF_LOCUS55500</name>
</gene>
<protein>
    <submittedName>
        <fullName evidence="4">Hypothetical_protein</fullName>
    </submittedName>
</protein>
<evidence type="ECO:0000256" key="2">
    <source>
        <dbReference type="SAM" id="Phobius"/>
    </source>
</evidence>
<keyword evidence="2" id="KW-0472">Membrane</keyword>
<comment type="caution">
    <text evidence="3">The sequence shown here is derived from an EMBL/GenBank/DDBJ whole genome shotgun (WGS) entry which is preliminary data.</text>
</comment>
<keyword evidence="2" id="KW-1133">Transmembrane helix</keyword>
<dbReference type="EMBL" id="CAXDID020000189">
    <property type="protein sequence ID" value="CAL6051785.1"/>
    <property type="molecule type" value="Genomic_DNA"/>
</dbReference>
<reference evidence="4 5" key="2">
    <citation type="submission" date="2024-07" db="EMBL/GenBank/DDBJ databases">
        <authorList>
            <person name="Akdeniz Z."/>
        </authorList>
    </citation>
    <scope>NUCLEOTIDE SEQUENCE [LARGE SCALE GENOMIC DNA]</scope>
</reference>
<feature type="transmembrane region" description="Helical" evidence="2">
    <location>
        <begin position="86"/>
        <end position="110"/>
    </location>
</feature>
<dbReference type="AlphaFoldDB" id="A0AA86UQN0"/>
<name>A0AA86UQN0_9EUKA</name>
<feature type="region of interest" description="Disordered" evidence="1">
    <location>
        <begin position="144"/>
        <end position="168"/>
    </location>
</feature>
<evidence type="ECO:0000313" key="5">
    <source>
        <dbReference type="Proteomes" id="UP001642409"/>
    </source>
</evidence>
<evidence type="ECO:0000256" key="1">
    <source>
        <dbReference type="SAM" id="MobiDB-lite"/>
    </source>
</evidence>
<organism evidence="3">
    <name type="scientific">Hexamita inflata</name>
    <dbReference type="NCBI Taxonomy" id="28002"/>
    <lineage>
        <taxon>Eukaryota</taxon>
        <taxon>Metamonada</taxon>
        <taxon>Diplomonadida</taxon>
        <taxon>Hexamitidae</taxon>
        <taxon>Hexamitinae</taxon>
        <taxon>Hexamita</taxon>
    </lineage>
</organism>
<keyword evidence="5" id="KW-1185">Reference proteome</keyword>
<evidence type="ECO:0000313" key="4">
    <source>
        <dbReference type="EMBL" id="CAL6051785.1"/>
    </source>
</evidence>
<evidence type="ECO:0000313" key="3">
    <source>
        <dbReference type="EMBL" id="CAI9967855.1"/>
    </source>
</evidence>
<accession>A0AA86UQN0</accession>
<dbReference type="EMBL" id="CATOUU010001030">
    <property type="protein sequence ID" value="CAI9967855.1"/>
    <property type="molecule type" value="Genomic_DNA"/>
</dbReference>
<feature type="compositionally biased region" description="Low complexity" evidence="1">
    <location>
        <begin position="156"/>
        <end position="168"/>
    </location>
</feature>
<keyword evidence="2" id="KW-0812">Transmembrane</keyword>
<dbReference type="Proteomes" id="UP001642409">
    <property type="component" value="Unassembled WGS sequence"/>
</dbReference>
<sequence length="186" mass="20491">MKGNPKVNTSITLGDPSDFAANQTYQTDAFGKFTAKSVLYDTWDVYSGLTHYTDVQIEVNAGTNSLVQTIKLNPKSAVNTGPNTGLAIGLSIFFILLLGAVITLLCMYAMKKKIWCFKASSNEPIQLGVTQVVKYDLSFKQQAKQSGQKDKDIKPKQTTTKVQSSQQKQNFNEIKAKFASKTEGYV</sequence>
<proteinExistence type="predicted"/>
<reference evidence="3" key="1">
    <citation type="submission" date="2023-06" db="EMBL/GenBank/DDBJ databases">
        <authorList>
            <person name="Kurt Z."/>
        </authorList>
    </citation>
    <scope>NUCLEOTIDE SEQUENCE</scope>
</reference>